<dbReference type="GO" id="GO:0035299">
    <property type="term" value="F:inositol-1,3,4,5,6-pentakisphosphate 2-kinase activity"/>
    <property type="evidence" value="ECO:0007669"/>
    <property type="project" value="UniProtKB-EC"/>
</dbReference>
<evidence type="ECO:0000256" key="3">
    <source>
        <dbReference type="ARBA" id="ARBA00012023"/>
    </source>
</evidence>
<dbReference type="GO" id="GO:0005524">
    <property type="term" value="F:ATP binding"/>
    <property type="evidence" value="ECO:0007669"/>
    <property type="project" value="UniProtKB-KW"/>
</dbReference>
<evidence type="ECO:0000256" key="1">
    <source>
        <dbReference type="ARBA" id="ARBA00003979"/>
    </source>
</evidence>
<evidence type="ECO:0000256" key="7">
    <source>
        <dbReference type="ARBA" id="ARBA00022777"/>
    </source>
</evidence>
<comment type="function">
    <text evidence="9">Phosphorylates Ins(1,3,4,5,6)P5 at position 2 to form Ins(1,2,3,4,5,6)P6 (InsP6 or phytate).</text>
</comment>
<comment type="similarity">
    <text evidence="2">Belongs to the IPK1 type 1 family.</text>
</comment>
<proteinExistence type="inferred from homology"/>
<keyword evidence="8 9" id="KW-0067">ATP-binding</keyword>
<dbReference type="Pfam" id="PF06090">
    <property type="entry name" value="Ins_P5_2-kin"/>
    <property type="match status" value="1"/>
</dbReference>
<evidence type="ECO:0000256" key="5">
    <source>
        <dbReference type="ARBA" id="ARBA00022679"/>
    </source>
</evidence>
<comment type="domain">
    <text evidence="9">The EXKPK motif is conserved in inositol-pentakisphosphate 2-kinases of both family 1 and 2.</text>
</comment>
<organism evidence="11 12">
    <name type="scientific">Byssothecium circinans</name>
    <dbReference type="NCBI Taxonomy" id="147558"/>
    <lineage>
        <taxon>Eukaryota</taxon>
        <taxon>Fungi</taxon>
        <taxon>Dikarya</taxon>
        <taxon>Ascomycota</taxon>
        <taxon>Pezizomycotina</taxon>
        <taxon>Dothideomycetes</taxon>
        <taxon>Pleosporomycetidae</taxon>
        <taxon>Pleosporales</taxon>
        <taxon>Massarineae</taxon>
        <taxon>Massarinaceae</taxon>
        <taxon>Byssothecium</taxon>
    </lineage>
</organism>
<keyword evidence="7 9" id="KW-0418">Kinase</keyword>
<dbReference type="PANTHER" id="PTHR14456:SF2">
    <property type="entry name" value="INOSITOL-PENTAKISPHOSPHATE 2-KINASE"/>
    <property type="match status" value="1"/>
</dbReference>
<evidence type="ECO:0000313" key="12">
    <source>
        <dbReference type="Proteomes" id="UP000800035"/>
    </source>
</evidence>
<protein>
    <recommendedName>
        <fullName evidence="4 9">Inositol-pentakisphosphate 2-kinase</fullName>
        <ecNumber evidence="3 9">2.7.1.158</ecNumber>
    </recommendedName>
</protein>
<dbReference type="PANTHER" id="PTHR14456">
    <property type="entry name" value="INOSITOL POLYPHOSPHATE KINASE 1"/>
    <property type="match status" value="1"/>
</dbReference>
<gene>
    <name evidence="11" type="ORF">CC80DRAFT_425023</name>
</gene>
<feature type="region of interest" description="Disordered" evidence="10">
    <location>
        <begin position="1"/>
        <end position="45"/>
    </location>
</feature>
<keyword evidence="5 9" id="KW-0808">Transferase</keyword>
<dbReference type="EMBL" id="ML977018">
    <property type="protein sequence ID" value="KAF1951323.1"/>
    <property type="molecule type" value="Genomic_DNA"/>
</dbReference>
<keyword evidence="6 9" id="KW-0547">Nucleotide-binding</keyword>
<accession>A0A6A5TEU1</accession>
<evidence type="ECO:0000256" key="6">
    <source>
        <dbReference type="ARBA" id="ARBA00022741"/>
    </source>
</evidence>
<keyword evidence="12" id="KW-1185">Reference proteome</keyword>
<evidence type="ECO:0000313" key="11">
    <source>
        <dbReference type="EMBL" id="KAF1951323.1"/>
    </source>
</evidence>
<feature type="region of interest" description="Disordered" evidence="10">
    <location>
        <begin position="150"/>
        <end position="177"/>
    </location>
</feature>
<evidence type="ECO:0000256" key="4">
    <source>
        <dbReference type="ARBA" id="ARBA00014846"/>
    </source>
</evidence>
<evidence type="ECO:0000256" key="2">
    <source>
        <dbReference type="ARBA" id="ARBA00008305"/>
    </source>
</evidence>
<evidence type="ECO:0000256" key="8">
    <source>
        <dbReference type="ARBA" id="ARBA00022840"/>
    </source>
</evidence>
<dbReference type="Proteomes" id="UP000800035">
    <property type="component" value="Unassembled WGS sequence"/>
</dbReference>
<evidence type="ECO:0000256" key="10">
    <source>
        <dbReference type="SAM" id="MobiDB-lite"/>
    </source>
</evidence>
<dbReference type="EC" id="2.7.1.158" evidence="3 9"/>
<dbReference type="InterPro" id="IPR009286">
    <property type="entry name" value="Ins_P5_2-kin"/>
</dbReference>
<dbReference type="AlphaFoldDB" id="A0A6A5TEU1"/>
<dbReference type="GO" id="GO:0005634">
    <property type="term" value="C:nucleus"/>
    <property type="evidence" value="ECO:0007669"/>
    <property type="project" value="TreeGrafter"/>
</dbReference>
<dbReference type="GO" id="GO:0032958">
    <property type="term" value="P:inositol phosphate biosynthetic process"/>
    <property type="evidence" value="ECO:0007669"/>
    <property type="project" value="TreeGrafter"/>
</dbReference>
<comment type="catalytic activity">
    <reaction evidence="9">
        <text>1D-myo-inositol 1,3,4,5,6-pentakisphosphate + ATP = 1D-myo-inositol hexakisphosphate + ADP + H(+)</text>
        <dbReference type="Rhea" id="RHEA:20313"/>
        <dbReference type="ChEBI" id="CHEBI:15378"/>
        <dbReference type="ChEBI" id="CHEBI:30616"/>
        <dbReference type="ChEBI" id="CHEBI:57733"/>
        <dbReference type="ChEBI" id="CHEBI:58130"/>
        <dbReference type="ChEBI" id="CHEBI:456216"/>
        <dbReference type="EC" id="2.7.1.158"/>
    </reaction>
</comment>
<feature type="compositionally biased region" description="Basic and acidic residues" evidence="10">
    <location>
        <begin position="1"/>
        <end position="17"/>
    </location>
</feature>
<name>A0A6A5TEU1_9PLEO</name>
<dbReference type="OrthoDB" id="272370at2759"/>
<evidence type="ECO:0000256" key="9">
    <source>
        <dbReference type="RuleBase" id="RU364126"/>
    </source>
</evidence>
<sequence>MPALRRHDSEPESRARALTETPWPGPPRLPNAALPTKPKAYKPKDPYDRTRYQCIEAKNPEKYPNYVVTFAYLAQGAANAVFQIQPYTGQVGLSYRFVDNIDRTNVPNTMFSNRLLRVSKGIPKTLSFAEVNRGYETMIKPLFAGASSTSVEDKASSNGNGTSNGHLANGSPQTTAPSYEEHLMEAEGVSFDDTIARYLHSLMKDHDDKCALGPCDKVPHMESRGILLPDMSSVPGSSLMIELKPKWLAQSPTAPRDSFKCRTCALQARRASNGKAQPLSYICPLHLVAGNEQEISRFLRPHVFRHFMVNSSNPAINIDHDIESILARATSYLATGPGHALLAHMRALQMSHDVSGPPDPAVPLPSNRTFKRLRVAMTLRDCSMFVNIPYAKDKPIEAKLADLDFKSMEKLMDWAGKERALKNGGWYTQVDKESRCQIAGAWKDCPWWV</sequence>
<comment type="function">
    <text evidence="1">Has kinase activity and phosphorylates inositol-1,3,4,5,6-pentakisphosphate (Ins(1,3,4,5,6)P5) to produce 1,2,3,4,5,6-hexakisphosphate (InsP6), also known as phytate.</text>
</comment>
<reference evidence="11" key="1">
    <citation type="journal article" date="2020" name="Stud. Mycol.">
        <title>101 Dothideomycetes genomes: a test case for predicting lifestyles and emergence of pathogens.</title>
        <authorList>
            <person name="Haridas S."/>
            <person name="Albert R."/>
            <person name="Binder M."/>
            <person name="Bloem J."/>
            <person name="Labutti K."/>
            <person name="Salamov A."/>
            <person name="Andreopoulos B."/>
            <person name="Baker S."/>
            <person name="Barry K."/>
            <person name="Bills G."/>
            <person name="Bluhm B."/>
            <person name="Cannon C."/>
            <person name="Castanera R."/>
            <person name="Culley D."/>
            <person name="Daum C."/>
            <person name="Ezra D."/>
            <person name="Gonzalez J."/>
            <person name="Henrissat B."/>
            <person name="Kuo A."/>
            <person name="Liang C."/>
            <person name="Lipzen A."/>
            <person name="Lutzoni F."/>
            <person name="Magnuson J."/>
            <person name="Mondo S."/>
            <person name="Nolan M."/>
            <person name="Ohm R."/>
            <person name="Pangilinan J."/>
            <person name="Park H.-J."/>
            <person name="Ramirez L."/>
            <person name="Alfaro M."/>
            <person name="Sun H."/>
            <person name="Tritt A."/>
            <person name="Yoshinaga Y."/>
            <person name="Zwiers L.-H."/>
            <person name="Turgeon B."/>
            <person name="Goodwin S."/>
            <person name="Spatafora J."/>
            <person name="Crous P."/>
            <person name="Grigoriev I."/>
        </authorList>
    </citation>
    <scope>NUCLEOTIDE SEQUENCE</scope>
    <source>
        <strain evidence="11">CBS 675.92</strain>
    </source>
</reference>